<dbReference type="EMBL" id="UINC01063401">
    <property type="protein sequence ID" value="SVB90999.1"/>
    <property type="molecule type" value="Genomic_DNA"/>
</dbReference>
<organism evidence="1">
    <name type="scientific">marine metagenome</name>
    <dbReference type="NCBI Taxonomy" id="408172"/>
    <lineage>
        <taxon>unclassified sequences</taxon>
        <taxon>metagenomes</taxon>
        <taxon>ecological metagenomes</taxon>
    </lineage>
</organism>
<feature type="non-terminal residue" evidence="1">
    <location>
        <position position="59"/>
    </location>
</feature>
<proteinExistence type="predicted"/>
<evidence type="ECO:0000313" key="1">
    <source>
        <dbReference type="EMBL" id="SVB90999.1"/>
    </source>
</evidence>
<dbReference type="AlphaFoldDB" id="A0A382HUZ6"/>
<reference evidence="1" key="1">
    <citation type="submission" date="2018-05" db="EMBL/GenBank/DDBJ databases">
        <authorList>
            <person name="Lanie J.A."/>
            <person name="Ng W.-L."/>
            <person name="Kazmierczak K.M."/>
            <person name="Andrzejewski T.M."/>
            <person name="Davidsen T.M."/>
            <person name="Wayne K.J."/>
            <person name="Tettelin H."/>
            <person name="Glass J.I."/>
            <person name="Rusch D."/>
            <person name="Podicherti R."/>
            <person name="Tsui H.-C.T."/>
            <person name="Winkler M.E."/>
        </authorList>
    </citation>
    <scope>NUCLEOTIDE SEQUENCE</scope>
</reference>
<name>A0A382HUZ6_9ZZZZ</name>
<sequence length="59" mass="6363">MSCKTASKAAICPVIYLYLSKLSIAPDVTPNDNDLSLIFISLCNFNTKSNSDIISSSFS</sequence>
<accession>A0A382HUZ6</accession>
<protein>
    <submittedName>
        <fullName evidence="1">Uncharacterized protein</fullName>
    </submittedName>
</protein>
<gene>
    <name evidence="1" type="ORF">METZ01_LOCUS243853</name>
</gene>